<comment type="subcellular location">
    <subcellularLocation>
        <location evidence="1 12">Endoplasmic reticulum</location>
    </subcellularLocation>
</comment>
<evidence type="ECO:0000256" key="10">
    <source>
        <dbReference type="ARBA" id="ARBA00032061"/>
    </source>
</evidence>
<keyword evidence="8 12" id="KW-0256">Endoplasmic reticulum</keyword>
<evidence type="ECO:0000256" key="9">
    <source>
        <dbReference type="ARBA" id="ARBA00024804"/>
    </source>
</evidence>
<dbReference type="Proteomes" id="UP000253551">
    <property type="component" value="Unassembled WGS sequence"/>
</dbReference>
<evidence type="ECO:0000256" key="6">
    <source>
        <dbReference type="ARBA" id="ARBA00022676"/>
    </source>
</evidence>
<proteinExistence type="inferred from homology"/>
<evidence type="ECO:0000256" key="8">
    <source>
        <dbReference type="ARBA" id="ARBA00022824"/>
    </source>
</evidence>
<comment type="caution">
    <text evidence="14">The sequence shown here is derived from an EMBL/GenBank/DDBJ whole genome shotgun (WGS) entry which is preliminary data.</text>
</comment>
<gene>
    <name evidence="12" type="primary">ALG13</name>
    <name evidence="14" type="ORF">CU098_004407</name>
</gene>
<dbReference type="OrthoDB" id="20273at2759"/>
<evidence type="ECO:0000256" key="2">
    <source>
        <dbReference type="ARBA" id="ARBA00006962"/>
    </source>
</evidence>
<comment type="function">
    <text evidence="9 12">Involved in protein N-glycosylation. Essential for the second step of the dolichol-linked oligosaccharide pathway.</text>
</comment>
<keyword evidence="7 12" id="KW-0808">Transferase</keyword>
<feature type="domain" description="Glycosyl transferase family 28 C-terminal" evidence="13">
    <location>
        <begin position="2"/>
        <end position="71"/>
    </location>
</feature>
<evidence type="ECO:0000256" key="3">
    <source>
        <dbReference type="ARBA" id="ARBA00011198"/>
    </source>
</evidence>
<keyword evidence="6 12" id="KW-0328">Glycosyltransferase</keyword>
<dbReference type="EMBL" id="PJQM01001274">
    <property type="protein sequence ID" value="RCI02744.1"/>
    <property type="molecule type" value="Genomic_DNA"/>
</dbReference>
<dbReference type="STRING" id="4846.A0A367KKI5"/>
<dbReference type="PANTHER" id="PTHR12867">
    <property type="entry name" value="GLYCOSYL TRANSFERASE-RELATED"/>
    <property type="match status" value="1"/>
</dbReference>
<reference evidence="14 15" key="1">
    <citation type="journal article" date="2018" name="G3 (Bethesda)">
        <title>Phylogenetic and Phylogenomic Definition of Rhizopus Species.</title>
        <authorList>
            <person name="Gryganskyi A.P."/>
            <person name="Golan J."/>
            <person name="Dolatabadi S."/>
            <person name="Mondo S."/>
            <person name="Robb S."/>
            <person name="Idnurm A."/>
            <person name="Muszewska A."/>
            <person name="Steczkiewicz K."/>
            <person name="Masonjones S."/>
            <person name="Liao H.L."/>
            <person name="Gajdeczka M.T."/>
            <person name="Anike F."/>
            <person name="Vuek A."/>
            <person name="Anishchenko I.M."/>
            <person name="Voigt K."/>
            <person name="de Hoog G.S."/>
            <person name="Smith M.E."/>
            <person name="Heitman J."/>
            <person name="Vilgalys R."/>
            <person name="Stajich J.E."/>
        </authorList>
    </citation>
    <scope>NUCLEOTIDE SEQUENCE [LARGE SCALE GENOMIC DNA]</scope>
    <source>
        <strain evidence="14 15">LSU 92-RS-03</strain>
    </source>
</reference>
<evidence type="ECO:0000256" key="4">
    <source>
        <dbReference type="ARBA" id="ARBA00012614"/>
    </source>
</evidence>
<comment type="subunit">
    <text evidence="3 12">Heterodimer with ALG14 to form a functional enzyme.</text>
</comment>
<evidence type="ECO:0000256" key="12">
    <source>
        <dbReference type="RuleBase" id="RU362128"/>
    </source>
</evidence>
<accession>A0A367KKI5</accession>
<dbReference type="InterPro" id="IPR039042">
    <property type="entry name" value="Alg13-like"/>
</dbReference>
<comment type="catalytic activity">
    <reaction evidence="11">
        <text>an N-acetyl-alpha-D-glucosaminyl-diphospho-di-trans,poly-cis-dolichol + UDP-N-acetyl-alpha-D-glucosamine = an N,N'-diacetylchitobiosyl-diphospho-di-trans,poly-cis-dolichol + UDP + H(+)</text>
        <dbReference type="Rhea" id="RHEA:23380"/>
        <dbReference type="Rhea" id="RHEA-COMP:19507"/>
        <dbReference type="Rhea" id="RHEA-COMP:19510"/>
        <dbReference type="ChEBI" id="CHEBI:15378"/>
        <dbReference type="ChEBI" id="CHEBI:57269"/>
        <dbReference type="ChEBI" id="CHEBI:57705"/>
        <dbReference type="ChEBI" id="CHEBI:58223"/>
        <dbReference type="ChEBI" id="CHEBI:58427"/>
        <dbReference type="EC" id="2.4.1.141"/>
    </reaction>
</comment>
<keyword evidence="15" id="KW-1185">Reference proteome</keyword>
<dbReference type="Gene3D" id="3.40.50.2000">
    <property type="entry name" value="Glycogen Phosphorylase B"/>
    <property type="match status" value="1"/>
</dbReference>
<evidence type="ECO:0000256" key="1">
    <source>
        <dbReference type="ARBA" id="ARBA00004240"/>
    </source>
</evidence>
<dbReference type="Pfam" id="PF04101">
    <property type="entry name" value="Glyco_tran_28_C"/>
    <property type="match status" value="1"/>
</dbReference>
<evidence type="ECO:0000256" key="5">
    <source>
        <dbReference type="ARBA" id="ARBA00017468"/>
    </source>
</evidence>
<evidence type="ECO:0000259" key="13">
    <source>
        <dbReference type="Pfam" id="PF04101"/>
    </source>
</evidence>
<feature type="non-terminal residue" evidence="14">
    <location>
        <position position="1"/>
    </location>
</feature>
<dbReference type="PANTHER" id="PTHR12867:SF6">
    <property type="entry name" value="N-ACETYLGLUCOSAMINYLDIPHOSPHODOLICHOL N-ACETYLGLUCOSAMINYLTRANSFERASE"/>
    <property type="match status" value="1"/>
</dbReference>
<evidence type="ECO:0000256" key="11">
    <source>
        <dbReference type="ARBA" id="ARBA00048184"/>
    </source>
</evidence>
<organism evidence="14 15">
    <name type="scientific">Rhizopus stolonifer</name>
    <name type="common">Rhizopus nigricans</name>
    <dbReference type="NCBI Taxonomy" id="4846"/>
    <lineage>
        <taxon>Eukaryota</taxon>
        <taxon>Fungi</taxon>
        <taxon>Fungi incertae sedis</taxon>
        <taxon>Mucoromycota</taxon>
        <taxon>Mucoromycotina</taxon>
        <taxon>Mucoromycetes</taxon>
        <taxon>Mucorales</taxon>
        <taxon>Mucorineae</taxon>
        <taxon>Rhizopodaceae</taxon>
        <taxon>Rhizopus</taxon>
    </lineage>
</organism>
<dbReference type="GO" id="GO:0006488">
    <property type="term" value="P:dolichol-linked oligosaccharide biosynthetic process"/>
    <property type="evidence" value="ECO:0007669"/>
    <property type="project" value="InterPro"/>
</dbReference>
<sequence>SGTMLQTLRLQGKKLIMVVNKSLLDNHQLELAKAMHKNKYAICSDLSNLSHNIQNINQFNLQPFPQSNKEIFGKIIDNHMGFQ</sequence>
<comment type="similarity">
    <text evidence="2 12">Belongs to the glycosyltransferase 28 family.</text>
</comment>
<evidence type="ECO:0000256" key="7">
    <source>
        <dbReference type="ARBA" id="ARBA00022679"/>
    </source>
</evidence>
<dbReference type="AlphaFoldDB" id="A0A367KKI5"/>
<name>A0A367KKI5_RHIST</name>
<dbReference type="InterPro" id="IPR007235">
    <property type="entry name" value="Glyco_trans_28_C"/>
</dbReference>
<evidence type="ECO:0000313" key="15">
    <source>
        <dbReference type="Proteomes" id="UP000253551"/>
    </source>
</evidence>
<dbReference type="EC" id="2.4.1.141" evidence="4 12"/>
<dbReference type="GO" id="GO:0005783">
    <property type="term" value="C:endoplasmic reticulum"/>
    <property type="evidence" value="ECO:0007669"/>
    <property type="project" value="UniProtKB-SubCell"/>
</dbReference>
<evidence type="ECO:0000313" key="14">
    <source>
        <dbReference type="EMBL" id="RCI02744.1"/>
    </source>
</evidence>
<dbReference type="GO" id="GO:0004577">
    <property type="term" value="F:N-acetylglucosaminyldiphosphodolichol N-acetylglucosaminyltransferase activity"/>
    <property type="evidence" value="ECO:0007669"/>
    <property type="project" value="UniProtKB-EC"/>
</dbReference>
<protein>
    <recommendedName>
        <fullName evidence="5 12">UDP-N-acetylglucosamine transferase subunit ALG13</fullName>
        <ecNumber evidence="4 12">2.4.1.141</ecNumber>
    </recommendedName>
    <alternativeName>
        <fullName evidence="10 12">Asparagine-linked glycosylation protein 13</fullName>
    </alternativeName>
</protein>